<dbReference type="InParanoid" id="M4E3R9"/>
<reference evidence="2" key="3">
    <citation type="submission" date="2023-03" db="UniProtKB">
        <authorList>
            <consortium name="EnsemblPlants"/>
        </authorList>
    </citation>
    <scope>IDENTIFICATION</scope>
    <source>
        <strain evidence="2">cv. Chiifu-401-42</strain>
    </source>
</reference>
<dbReference type="Gramene" id="Bra023422.1">
    <property type="protein sequence ID" value="Bra023422.1-P"/>
    <property type="gene ID" value="Bra023422"/>
</dbReference>
<dbReference type="OMA" id="HMANARS"/>
<organism evidence="2 3">
    <name type="scientific">Brassica campestris</name>
    <name type="common">Field mustard</name>
    <dbReference type="NCBI Taxonomy" id="3711"/>
    <lineage>
        <taxon>Eukaryota</taxon>
        <taxon>Viridiplantae</taxon>
        <taxon>Streptophyta</taxon>
        <taxon>Embryophyta</taxon>
        <taxon>Tracheophyta</taxon>
        <taxon>Spermatophyta</taxon>
        <taxon>Magnoliopsida</taxon>
        <taxon>eudicotyledons</taxon>
        <taxon>Gunneridae</taxon>
        <taxon>Pentapetalae</taxon>
        <taxon>rosids</taxon>
        <taxon>malvids</taxon>
        <taxon>Brassicales</taxon>
        <taxon>Brassicaceae</taxon>
        <taxon>Brassiceae</taxon>
        <taxon>Brassica</taxon>
    </lineage>
</organism>
<feature type="region of interest" description="Disordered" evidence="1">
    <location>
        <begin position="560"/>
        <end position="579"/>
    </location>
</feature>
<reference evidence="2 3" key="1">
    <citation type="journal article" date="2011" name="Nat. Genet.">
        <title>The genome of the mesopolyploid crop species Brassica rapa.</title>
        <authorList>
            <consortium name="Brassica rapa Genome Sequencing Project Consortium"/>
            <person name="Wang X."/>
            <person name="Wang H."/>
            <person name="Wang J."/>
            <person name="Sun R."/>
            <person name="Wu J."/>
            <person name="Liu S."/>
            <person name="Bai Y."/>
            <person name="Mun J.H."/>
            <person name="Bancroft I."/>
            <person name="Cheng F."/>
            <person name="Huang S."/>
            <person name="Li X."/>
            <person name="Hua W."/>
            <person name="Wang J."/>
            <person name="Wang X."/>
            <person name="Freeling M."/>
            <person name="Pires J.C."/>
            <person name="Paterson A.H."/>
            <person name="Chalhoub B."/>
            <person name="Wang B."/>
            <person name="Hayward A."/>
            <person name="Sharpe A.G."/>
            <person name="Park B.S."/>
            <person name="Weisshaar B."/>
            <person name="Liu B."/>
            <person name="Li B."/>
            <person name="Liu B."/>
            <person name="Tong C."/>
            <person name="Song C."/>
            <person name="Duran C."/>
            <person name="Peng C."/>
            <person name="Geng C."/>
            <person name="Koh C."/>
            <person name="Lin C."/>
            <person name="Edwards D."/>
            <person name="Mu D."/>
            <person name="Shen D."/>
            <person name="Soumpourou E."/>
            <person name="Li F."/>
            <person name="Fraser F."/>
            <person name="Conant G."/>
            <person name="Lassalle G."/>
            <person name="King G.J."/>
            <person name="Bonnema G."/>
            <person name="Tang H."/>
            <person name="Wang H."/>
            <person name="Belcram H."/>
            <person name="Zhou H."/>
            <person name="Hirakawa H."/>
            <person name="Abe H."/>
            <person name="Guo H."/>
            <person name="Wang H."/>
            <person name="Jin H."/>
            <person name="Parkin I.A."/>
            <person name="Batley J."/>
            <person name="Kim J.S."/>
            <person name="Just J."/>
            <person name="Li J."/>
            <person name="Xu J."/>
            <person name="Deng J."/>
            <person name="Kim J.A."/>
            <person name="Li J."/>
            <person name="Yu J."/>
            <person name="Meng J."/>
            <person name="Wang J."/>
            <person name="Min J."/>
            <person name="Poulain J."/>
            <person name="Wang J."/>
            <person name="Hatakeyama K."/>
            <person name="Wu K."/>
            <person name="Wang L."/>
            <person name="Fang L."/>
            <person name="Trick M."/>
            <person name="Links M.G."/>
            <person name="Zhao M."/>
            <person name="Jin M."/>
            <person name="Ramchiary N."/>
            <person name="Drou N."/>
            <person name="Berkman P.J."/>
            <person name="Cai Q."/>
            <person name="Huang Q."/>
            <person name="Li R."/>
            <person name="Tabata S."/>
            <person name="Cheng S."/>
            <person name="Zhang S."/>
            <person name="Zhang S."/>
            <person name="Huang S."/>
            <person name="Sato S."/>
            <person name="Sun S."/>
            <person name="Kwon S.J."/>
            <person name="Choi S.R."/>
            <person name="Lee T.H."/>
            <person name="Fan W."/>
            <person name="Zhao X."/>
            <person name="Tan X."/>
            <person name="Xu X."/>
            <person name="Wang Y."/>
            <person name="Qiu Y."/>
            <person name="Yin Y."/>
            <person name="Li Y."/>
            <person name="Du Y."/>
            <person name="Liao Y."/>
            <person name="Lim Y."/>
            <person name="Narusaka Y."/>
            <person name="Wang Y."/>
            <person name="Wang Z."/>
            <person name="Li Z."/>
            <person name="Wang Z."/>
            <person name="Xiong Z."/>
            <person name="Zhang Z."/>
        </authorList>
    </citation>
    <scope>NUCLEOTIDE SEQUENCE [LARGE SCALE GENOMIC DNA]</scope>
    <source>
        <strain evidence="2 3">cv. Chiifu-401-42</strain>
    </source>
</reference>
<name>M4E3R9_BRACM</name>
<protein>
    <submittedName>
        <fullName evidence="2">Uncharacterized protein</fullName>
    </submittedName>
</protein>
<sequence>MPTWRCRDFNAAIPIKKRKYFVLPEESPLEKNTKLNEQGDDTRSFLDLNSSDDAHVHQTLIGSLIPSVPSLSVGKVADKTESIGSLVVNQTRVKAEEPNIPIPSSPLAGSVVPFSSKLNVEQTVLKTHDIVSKGECQTEASACNPENNSPYLENKEPSALDLSVSKGVCAPHVTDSIPTCTSSGNLSGVNRSNWDLNTTMDAWEDGLDRKTRVKTTGSFFDSSCPDIETSSCGDTTVIAKPVSEKLKESVEFKYPTVTSTQFDRQVVPTCSLSLGLRSYPPIEKSPSLSATTSEARVACTSVSRPIMAADNVNSVNLRTVKSEVVEESAQASPINRMKEEVVGSLNPVDSRSIKAEPNNFIQSKVFNRKDGTLNLPHRPMMQSNEILDILASFAPNQKDTYIPHPSGVSNAPMSMNGMTRSPGQSSDLGVVHMANARSGHGEENLNASDVNVSVTEDKTLDDCKTSPGANELSTSGEEKVILSGKELREKLYSYEFEPECGNDLTRVLKKQVEKRNLYDDEKVQRSPAMFAEGNRHAECGGSETEQRDEKESQAALLSNTGVSTLSGGKVDNPETVDNISPASYKAEMSTIDNDPPPAESSEGSQSRFKTLDASDSFVPLRMERERLSDFSLEQRKYLSRGSDDDSYKFSRERYHGKAMRSPRLNFMPDRRRFSDNTESNLQDRDTKSKLISSKLLCDLELCDLRLWCHLEFVAFRAVIQIWP</sequence>
<dbReference type="PANTHER" id="PTHR34536:SF4">
    <property type="entry name" value="BTZ DOMAIN-CONTAINING PROTEIN"/>
    <property type="match status" value="1"/>
</dbReference>
<reference evidence="2 3" key="2">
    <citation type="journal article" date="2018" name="Hortic Res">
        <title>Improved Brassica rapa reference genome by single-molecule sequencing and chromosome conformation capture technologies.</title>
        <authorList>
            <person name="Zhang L."/>
            <person name="Cai X."/>
            <person name="Wu J."/>
            <person name="Liu M."/>
            <person name="Grob S."/>
            <person name="Cheng F."/>
            <person name="Liang J."/>
            <person name="Cai C."/>
            <person name="Liu Z."/>
            <person name="Liu B."/>
            <person name="Wang F."/>
            <person name="Li S."/>
            <person name="Liu F."/>
            <person name="Li X."/>
            <person name="Cheng L."/>
            <person name="Yang W."/>
            <person name="Li M.H."/>
            <person name="Grossniklaus U."/>
            <person name="Zheng H."/>
            <person name="Wang X."/>
        </authorList>
    </citation>
    <scope>NUCLEOTIDE SEQUENCE [LARGE SCALE GENOMIC DNA]</scope>
    <source>
        <strain evidence="2 3">cv. Chiifu-401-42</strain>
    </source>
</reference>
<evidence type="ECO:0000313" key="2">
    <source>
        <dbReference type="EnsemblPlants" id="Bra023422.1-P"/>
    </source>
</evidence>
<keyword evidence="3" id="KW-1185">Reference proteome</keyword>
<feature type="region of interest" description="Disordered" evidence="1">
    <location>
        <begin position="587"/>
        <end position="610"/>
    </location>
</feature>
<dbReference type="PANTHER" id="PTHR34536">
    <property type="entry name" value="DENTIN SIALOPHOSPHOPROTEIN-LIKE PROTEIN"/>
    <property type="match status" value="1"/>
</dbReference>
<dbReference type="AlphaFoldDB" id="M4E3R9"/>
<dbReference type="Proteomes" id="UP000011750">
    <property type="component" value="Chromosome A02"/>
</dbReference>
<evidence type="ECO:0000256" key="1">
    <source>
        <dbReference type="SAM" id="MobiDB-lite"/>
    </source>
</evidence>
<feature type="region of interest" description="Disordered" evidence="1">
    <location>
        <begin position="519"/>
        <end position="553"/>
    </location>
</feature>
<proteinExistence type="predicted"/>
<dbReference type="EnsemblPlants" id="Bra023422.1">
    <property type="protein sequence ID" value="Bra023422.1-P"/>
    <property type="gene ID" value="Bra023422"/>
</dbReference>
<evidence type="ECO:0000313" key="3">
    <source>
        <dbReference type="Proteomes" id="UP000011750"/>
    </source>
</evidence>
<accession>M4E3R9</accession>
<dbReference type="eggNOG" id="ENOG502QS0K">
    <property type="taxonomic scope" value="Eukaryota"/>
</dbReference>
<feature type="compositionally biased region" description="Basic and acidic residues" evidence="1">
    <location>
        <begin position="533"/>
        <end position="552"/>
    </location>
</feature>
<dbReference type="HOGENOM" id="CLU_382806_0_0_1"/>